<protein>
    <submittedName>
        <fullName evidence="2">Uncharacterized protein</fullName>
    </submittedName>
</protein>
<dbReference type="Proteomes" id="UP001157938">
    <property type="component" value="Unassembled WGS sequence"/>
</dbReference>
<dbReference type="EMBL" id="CAKLBC010000848">
    <property type="protein sequence ID" value="CAH0488679.1"/>
    <property type="molecule type" value="Genomic_DNA"/>
</dbReference>
<organism evidence="2 3">
    <name type="scientific">Peronospora farinosa</name>
    <dbReference type="NCBI Taxonomy" id="134698"/>
    <lineage>
        <taxon>Eukaryota</taxon>
        <taxon>Sar</taxon>
        <taxon>Stramenopiles</taxon>
        <taxon>Oomycota</taxon>
        <taxon>Peronosporomycetes</taxon>
        <taxon>Peronosporales</taxon>
        <taxon>Peronosporaceae</taxon>
        <taxon>Peronospora</taxon>
    </lineage>
</organism>
<name>A0ABN8C5K9_9STRA</name>
<evidence type="ECO:0000256" key="1">
    <source>
        <dbReference type="SAM" id="MobiDB-lite"/>
    </source>
</evidence>
<comment type="caution">
    <text evidence="2">The sequence shown here is derived from an EMBL/GenBank/DDBJ whole genome shotgun (WGS) entry which is preliminary data.</text>
</comment>
<evidence type="ECO:0000313" key="2">
    <source>
        <dbReference type="EMBL" id="CAH0488679.1"/>
    </source>
</evidence>
<feature type="compositionally biased region" description="Basic residues" evidence="1">
    <location>
        <begin position="86"/>
        <end position="104"/>
    </location>
</feature>
<gene>
    <name evidence="2" type="ORF">PFR001_LOCUS4152</name>
</gene>
<proteinExistence type="predicted"/>
<evidence type="ECO:0000313" key="3">
    <source>
        <dbReference type="Proteomes" id="UP001157938"/>
    </source>
</evidence>
<sequence>MDEAFADRRGLLEFCQWRVLPEPMDGFGKITRELVFETKATERRMLSKETAAKERDRLYRLEREHVLRMHRADVDDIDNSDDAGLRKSKKGKKRAKKGQTRSLS</sequence>
<feature type="region of interest" description="Disordered" evidence="1">
    <location>
        <begin position="72"/>
        <end position="104"/>
    </location>
</feature>
<accession>A0ABN8C5K9</accession>
<keyword evidence="3" id="KW-1185">Reference proteome</keyword>
<reference evidence="2 3" key="1">
    <citation type="submission" date="2021-11" db="EMBL/GenBank/DDBJ databases">
        <authorList>
            <person name="Islam A."/>
            <person name="Islam S."/>
            <person name="Flora M.S."/>
            <person name="Rahman M."/>
            <person name="Ziaur R.M."/>
            <person name="Epstein J.H."/>
            <person name="Hassan M."/>
            <person name="Klassen M."/>
            <person name="Woodard K."/>
            <person name="Webb A."/>
            <person name="Webby R.J."/>
            <person name="El Zowalaty M.E."/>
        </authorList>
    </citation>
    <scope>NUCLEOTIDE SEQUENCE [LARGE SCALE GENOMIC DNA]</scope>
    <source>
        <strain evidence="2">Pf1</strain>
    </source>
</reference>